<sequence length="43" mass="4845">MKKTWDVPVLEILDVRKTLSGKGHEIPDAVQPDDDDTIFHTPS</sequence>
<dbReference type="RefSeq" id="WP_129440706.1">
    <property type="nucleotide sequence ID" value="NZ_CP035492.1"/>
</dbReference>
<gene>
    <name evidence="2" type="ORF">ET464_10540</name>
</gene>
<accession>A0A4P6EUW6</accession>
<dbReference type="InterPro" id="IPR049825">
    <property type="entry name" value="Lasso_PadeA-like"/>
</dbReference>
<dbReference type="AlphaFoldDB" id="A0A4P6EUW6"/>
<protein>
    <submittedName>
        <fullName evidence="2">Paeninodin family lasso peptide</fullName>
    </submittedName>
</protein>
<name>A0A4P6EUW6_9BACL</name>
<dbReference type="NCBIfam" id="NF033524">
    <property type="entry name" value="lasso_PadeA_fam"/>
    <property type="match status" value="1"/>
</dbReference>
<reference evidence="2 3" key="1">
    <citation type="submission" date="2019-01" db="EMBL/GenBank/DDBJ databases">
        <title>Genome sequencing of strain FW100M-2.</title>
        <authorList>
            <person name="Heo J."/>
            <person name="Kim S.-J."/>
            <person name="Kim J.-S."/>
            <person name="Hong S.-B."/>
            <person name="Kwon S.-W."/>
        </authorList>
    </citation>
    <scope>NUCLEOTIDE SEQUENCE [LARGE SCALE GENOMIC DNA]</scope>
    <source>
        <strain evidence="2 3">FW100M-2</strain>
    </source>
</reference>
<evidence type="ECO:0000313" key="3">
    <source>
        <dbReference type="Proteomes" id="UP000293568"/>
    </source>
</evidence>
<proteinExistence type="predicted"/>
<dbReference type="KEGG" id="pprt:ET464_10540"/>
<dbReference type="EMBL" id="CP035492">
    <property type="protein sequence ID" value="QAY66782.1"/>
    <property type="molecule type" value="Genomic_DNA"/>
</dbReference>
<dbReference type="OrthoDB" id="2913105at2"/>
<evidence type="ECO:0000313" key="2">
    <source>
        <dbReference type="EMBL" id="QAY66782.1"/>
    </source>
</evidence>
<dbReference type="Proteomes" id="UP000293568">
    <property type="component" value="Chromosome"/>
</dbReference>
<keyword evidence="3" id="KW-1185">Reference proteome</keyword>
<feature type="region of interest" description="Disordered" evidence="1">
    <location>
        <begin position="22"/>
        <end position="43"/>
    </location>
</feature>
<evidence type="ECO:0000256" key="1">
    <source>
        <dbReference type="SAM" id="MobiDB-lite"/>
    </source>
</evidence>
<organism evidence="2 3">
    <name type="scientific">Paenibacillus protaetiae</name>
    <dbReference type="NCBI Taxonomy" id="2509456"/>
    <lineage>
        <taxon>Bacteria</taxon>
        <taxon>Bacillati</taxon>
        <taxon>Bacillota</taxon>
        <taxon>Bacilli</taxon>
        <taxon>Bacillales</taxon>
        <taxon>Paenibacillaceae</taxon>
        <taxon>Paenibacillus</taxon>
    </lineage>
</organism>